<dbReference type="HOGENOM" id="CLU_080384_1_0_0"/>
<dbReference type="RefSeq" id="WP_012991768.1">
    <property type="nucleotide sequence ID" value="NC_013894.1"/>
</dbReference>
<organism evidence="4 5">
    <name type="scientific">Thermocrinis albus (strain DSM 14484 / JCM 11386 / HI 11/12)</name>
    <dbReference type="NCBI Taxonomy" id="638303"/>
    <lineage>
        <taxon>Bacteria</taxon>
        <taxon>Pseudomonadati</taxon>
        <taxon>Aquificota</taxon>
        <taxon>Aquificia</taxon>
        <taxon>Aquificales</taxon>
        <taxon>Aquificaceae</taxon>
        <taxon>Thermocrinis</taxon>
    </lineage>
</organism>
<sequence>MSYLVREIKPHFERSIQPVLTALTKAHVSPNTITLLGLVLVIVGSVFLYMHMHLWSFVFLALGGLADAIDGSLARKNGTRSEFGAFLDSLVDRFSDASPFIAISLSSEEDYLSFLSLLALVFSFGVSYAKARAESLGYTLNVGTFERTERWLTLLVGIVLNMVEVSILVILFGSFITMLQRVFAFKNRIPH</sequence>
<dbReference type="AlphaFoldDB" id="D3SQC5"/>
<evidence type="ECO:0000256" key="3">
    <source>
        <dbReference type="SAM" id="Phobius"/>
    </source>
</evidence>
<name>D3SQC5_THEAH</name>
<dbReference type="OrthoDB" id="9785831at2"/>
<dbReference type="InterPro" id="IPR043130">
    <property type="entry name" value="CDP-OH_PTrfase_TM_dom"/>
</dbReference>
<dbReference type="STRING" id="638303.Thal_0729"/>
<reference evidence="5" key="1">
    <citation type="journal article" date="2010" name="Stand. Genomic Sci.">
        <title>Complete genome sequence of Thermocrinis albus type strain (HI 11/12T).</title>
        <authorList>
            <person name="Wirth R."/>
            <person name="Sikorski J."/>
            <person name="Brambilla E."/>
            <person name="Misra M."/>
            <person name="Lapidus A."/>
            <person name="Copeland A."/>
            <person name="Nolan M."/>
            <person name="Lucas S."/>
            <person name="Chen F."/>
            <person name="Tice H."/>
            <person name="Cheng J.F."/>
            <person name="Han C."/>
            <person name="Detter J.C."/>
            <person name="Tapia R."/>
            <person name="Bruce D."/>
            <person name="Goodwin L."/>
            <person name="Pitluck S."/>
            <person name="Pati A."/>
            <person name="Anderson I."/>
            <person name="Ivanova N."/>
            <person name="Mavromatis K."/>
            <person name="Mikhailova N."/>
            <person name="Chen A."/>
            <person name="Palaniappan K."/>
            <person name="Bilek Y."/>
            <person name="Hader T."/>
            <person name="Land M."/>
            <person name="Hauser L."/>
            <person name="Chang Y.J."/>
            <person name="Jeffries C.D."/>
            <person name="Tindall B.J."/>
            <person name="Rohde M."/>
            <person name="Goker M."/>
            <person name="Bristow J."/>
            <person name="Eisen J.A."/>
            <person name="Markowitz V."/>
            <person name="Hugenholtz P."/>
            <person name="Kyrpides N.C."/>
            <person name="Klenk H.P."/>
        </authorList>
    </citation>
    <scope>NUCLEOTIDE SEQUENCE [LARGE SCALE GENOMIC DNA]</scope>
    <source>
        <strain evidence="5">DSM 14484 / JCM 11386 / HI 11/12</strain>
    </source>
</reference>
<keyword evidence="5" id="KW-1185">Reference proteome</keyword>
<comment type="similarity">
    <text evidence="2">Belongs to the CDP-alcohol phosphatidyltransferase class-I family.</text>
</comment>
<gene>
    <name evidence="4" type="ordered locus">Thal_0729</name>
</gene>
<evidence type="ECO:0000313" key="4">
    <source>
        <dbReference type="EMBL" id="ADC89362.1"/>
    </source>
</evidence>
<accession>D3SQC5</accession>
<dbReference type="KEGG" id="tal:Thal_0729"/>
<keyword evidence="3" id="KW-1133">Transmembrane helix</keyword>
<evidence type="ECO:0000313" key="5">
    <source>
        <dbReference type="Proteomes" id="UP000002043"/>
    </source>
</evidence>
<keyword evidence="3" id="KW-0812">Transmembrane</keyword>
<evidence type="ECO:0000256" key="1">
    <source>
        <dbReference type="ARBA" id="ARBA00022679"/>
    </source>
</evidence>
<feature type="transmembrane region" description="Helical" evidence="3">
    <location>
        <begin position="151"/>
        <end position="179"/>
    </location>
</feature>
<dbReference type="PROSITE" id="PS00379">
    <property type="entry name" value="CDP_ALCOHOL_P_TRANSF"/>
    <property type="match status" value="1"/>
</dbReference>
<evidence type="ECO:0000256" key="2">
    <source>
        <dbReference type="RuleBase" id="RU003750"/>
    </source>
</evidence>
<protein>
    <submittedName>
        <fullName evidence="4">CDP-alcohol phosphatidyltransferase</fullName>
    </submittedName>
</protein>
<dbReference type="GO" id="GO:0008654">
    <property type="term" value="P:phospholipid biosynthetic process"/>
    <property type="evidence" value="ECO:0007669"/>
    <property type="project" value="InterPro"/>
</dbReference>
<keyword evidence="1 2" id="KW-0808">Transferase</keyword>
<dbReference type="Gene3D" id="1.20.120.1760">
    <property type="match status" value="1"/>
</dbReference>
<feature type="transmembrane region" description="Helical" evidence="3">
    <location>
        <begin position="111"/>
        <end position="131"/>
    </location>
</feature>
<dbReference type="Proteomes" id="UP000002043">
    <property type="component" value="Chromosome"/>
</dbReference>
<dbReference type="Pfam" id="PF01066">
    <property type="entry name" value="CDP-OH_P_transf"/>
    <property type="match status" value="1"/>
</dbReference>
<dbReference type="eggNOG" id="COG0558">
    <property type="taxonomic scope" value="Bacteria"/>
</dbReference>
<feature type="transmembrane region" description="Helical" evidence="3">
    <location>
        <begin position="33"/>
        <end position="50"/>
    </location>
</feature>
<keyword evidence="3" id="KW-0472">Membrane</keyword>
<dbReference type="InterPro" id="IPR000462">
    <property type="entry name" value="CDP-OH_P_trans"/>
</dbReference>
<dbReference type="GO" id="GO:0016020">
    <property type="term" value="C:membrane"/>
    <property type="evidence" value="ECO:0007669"/>
    <property type="project" value="InterPro"/>
</dbReference>
<dbReference type="EMBL" id="CP001931">
    <property type="protein sequence ID" value="ADC89362.1"/>
    <property type="molecule type" value="Genomic_DNA"/>
</dbReference>
<dbReference type="GO" id="GO:0016780">
    <property type="term" value="F:phosphotransferase activity, for other substituted phosphate groups"/>
    <property type="evidence" value="ECO:0007669"/>
    <property type="project" value="InterPro"/>
</dbReference>
<proteinExistence type="inferred from homology"/>
<dbReference type="InterPro" id="IPR048254">
    <property type="entry name" value="CDP_ALCOHOL_P_TRANSF_CS"/>
</dbReference>